<dbReference type="SUPFAM" id="SSF52743">
    <property type="entry name" value="Subtilisin-like"/>
    <property type="match status" value="1"/>
</dbReference>
<evidence type="ECO:0000256" key="5">
    <source>
        <dbReference type="ARBA" id="ARBA00022801"/>
    </source>
</evidence>
<evidence type="ECO:0000256" key="9">
    <source>
        <dbReference type="PROSITE-ProRule" id="PRU01240"/>
    </source>
</evidence>
<keyword evidence="6 9" id="KW-0720">Serine protease</keyword>
<feature type="signal peptide" evidence="10">
    <location>
        <begin position="1"/>
        <end position="23"/>
    </location>
</feature>
<feature type="active site" description="Charge relay system" evidence="8 9">
    <location>
        <position position="532"/>
    </location>
</feature>
<evidence type="ECO:0000256" key="4">
    <source>
        <dbReference type="ARBA" id="ARBA00022729"/>
    </source>
</evidence>
<evidence type="ECO:0000313" key="15">
    <source>
        <dbReference type="EMBL" id="KAL3737122.1"/>
    </source>
</evidence>
<dbReference type="Pfam" id="PF05922">
    <property type="entry name" value="Inhibitor_I9"/>
    <property type="match status" value="1"/>
</dbReference>
<keyword evidence="3 9" id="KW-0645">Protease</keyword>
<dbReference type="InterPro" id="IPR034197">
    <property type="entry name" value="Peptidases_S8_3"/>
</dbReference>
<dbReference type="EMBL" id="JBJKBG010000006">
    <property type="protein sequence ID" value="KAL3737122.1"/>
    <property type="molecule type" value="Genomic_DNA"/>
</dbReference>
<dbReference type="Gene3D" id="2.60.40.2310">
    <property type="match status" value="1"/>
</dbReference>
<dbReference type="InterPro" id="IPR036852">
    <property type="entry name" value="Peptidase_S8/S53_dom_sf"/>
</dbReference>
<dbReference type="AlphaFoldDB" id="A0ABD3KHJ6"/>
<comment type="subcellular location">
    <subcellularLocation>
        <location evidence="1">Secreted</location>
    </subcellularLocation>
</comment>
<dbReference type="PROSITE" id="PS51892">
    <property type="entry name" value="SUBTILASE"/>
    <property type="match status" value="1"/>
</dbReference>
<evidence type="ECO:0000259" key="12">
    <source>
        <dbReference type="Pfam" id="PF02225"/>
    </source>
</evidence>
<dbReference type="Pfam" id="PF17766">
    <property type="entry name" value="fn3_6"/>
    <property type="match status" value="1"/>
</dbReference>
<dbReference type="Gene3D" id="3.40.50.200">
    <property type="entry name" value="Peptidase S8/S53 domain"/>
    <property type="match status" value="1"/>
</dbReference>
<dbReference type="Pfam" id="PF02225">
    <property type="entry name" value="PA"/>
    <property type="match status" value="1"/>
</dbReference>
<dbReference type="InterPro" id="IPR023827">
    <property type="entry name" value="Peptidase_S8_Asp-AS"/>
</dbReference>
<evidence type="ECO:0000256" key="10">
    <source>
        <dbReference type="SAM" id="SignalP"/>
    </source>
</evidence>
<evidence type="ECO:0000256" key="1">
    <source>
        <dbReference type="ARBA" id="ARBA00004613"/>
    </source>
</evidence>
<feature type="chain" id="PRO_5044754237" evidence="10">
    <location>
        <begin position="24"/>
        <end position="743"/>
    </location>
</feature>
<evidence type="ECO:0000256" key="8">
    <source>
        <dbReference type="PIRSR" id="PIRSR615500-1"/>
    </source>
</evidence>
<dbReference type="Proteomes" id="UP001634007">
    <property type="component" value="Unassembled WGS sequence"/>
</dbReference>
<keyword evidence="16" id="KW-1185">Reference proteome</keyword>
<dbReference type="CDD" id="cd04852">
    <property type="entry name" value="Peptidases_S8_3"/>
    <property type="match status" value="1"/>
</dbReference>
<proteinExistence type="inferred from homology"/>
<dbReference type="GO" id="GO:0005576">
    <property type="term" value="C:extracellular region"/>
    <property type="evidence" value="ECO:0007669"/>
    <property type="project" value="UniProtKB-SubCell"/>
</dbReference>
<dbReference type="Gene3D" id="3.50.30.30">
    <property type="match status" value="1"/>
</dbReference>
<evidence type="ECO:0000256" key="7">
    <source>
        <dbReference type="ARBA" id="ARBA00023180"/>
    </source>
</evidence>
<evidence type="ECO:0000256" key="2">
    <source>
        <dbReference type="ARBA" id="ARBA00011073"/>
    </source>
</evidence>
<feature type="domain" description="Inhibitor I9" evidence="13">
    <location>
        <begin position="37"/>
        <end position="118"/>
    </location>
</feature>
<dbReference type="PROSITE" id="PS00136">
    <property type="entry name" value="SUBTILASE_ASP"/>
    <property type="match status" value="1"/>
</dbReference>
<dbReference type="InterPro" id="IPR041469">
    <property type="entry name" value="Subtilisin-like_FN3"/>
</dbReference>
<organism evidence="15 16">
    <name type="scientific">Eucalyptus globulus</name>
    <name type="common">Tasmanian blue gum</name>
    <dbReference type="NCBI Taxonomy" id="34317"/>
    <lineage>
        <taxon>Eukaryota</taxon>
        <taxon>Viridiplantae</taxon>
        <taxon>Streptophyta</taxon>
        <taxon>Embryophyta</taxon>
        <taxon>Tracheophyta</taxon>
        <taxon>Spermatophyta</taxon>
        <taxon>Magnoliopsida</taxon>
        <taxon>eudicotyledons</taxon>
        <taxon>Gunneridae</taxon>
        <taxon>Pentapetalae</taxon>
        <taxon>rosids</taxon>
        <taxon>malvids</taxon>
        <taxon>Myrtales</taxon>
        <taxon>Myrtaceae</taxon>
        <taxon>Myrtoideae</taxon>
        <taxon>Eucalypteae</taxon>
        <taxon>Eucalyptus</taxon>
    </lineage>
</organism>
<dbReference type="InterPro" id="IPR045051">
    <property type="entry name" value="SBT"/>
</dbReference>
<dbReference type="Pfam" id="PF00082">
    <property type="entry name" value="Peptidase_S8"/>
    <property type="match status" value="1"/>
</dbReference>
<keyword evidence="7" id="KW-0325">Glycoprotein</keyword>
<feature type="domain" description="PA" evidence="12">
    <location>
        <begin position="368"/>
        <end position="451"/>
    </location>
</feature>
<dbReference type="GO" id="GO:0006508">
    <property type="term" value="P:proteolysis"/>
    <property type="evidence" value="ECO:0007669"/>
    <property type="project" value="UniProtKB-KW"/>
</dbReference>
<dbReference type="InterPro" id="IPR015500">
    <property type="entry name" value="Peptidase_S8_subtilisin-rel"/>
</dbReference>
<dbReference type="PRINTS" id="PR00723">
    <property type="entry name" value="SUBTILISIN"/>
</dbReference>
<reference evidence="15 16" key="1">
    <citation type="submission" date="2024-11" db="EMBL/GenBank/DDBJ databases">
        <title>Chromosome-level genome assembly of Eucalyptus globulus Labill. provides insights into its genome evolution.</title>
        <authorList>
            <person name="Li X."/>
        </authorList>
    </citation>
    <scope>NUCLEOTIDE SEQUENCE [LARGE SCALE GENOMIC DNA]</scope>
    <source>
        <strain evidence="15">CL2024</strain>
        <tissue evidence="15">Fresh tender leaves</tissue>
    </source>
</reference>
<sequence length="743" mass="78926">MAFIHLLCLIVSFSSVKFSLANGRSSLTQSESSDLQTYIVHVTPPDGHGLLELEDLETWYHSFLPTNSTTPENQLRILYSYRNVATGFAARLTPDEVTAMQDKPGFVAAHPEQIYSLQTTHSPQFLGLPLRQGAFNGSTMGEGIIIGVMDSGVTPDHPSFSGAGMPPPPAKWKGRCDFKPSQCNYKLIGARTFNSSAKKHVTTPPTDDFGHGTHTASTAAGAPVPNANLLGMAEGTAIGMAPRAHLAIYRVCSALRCFESDFLAGFDAALADGVDMLSLSLGGPSLPFYMDSLAIATFAAIQRGIFVSCSAGNSGPHSGTVSNVAPWMLTVGASSTDRNFASNVKLGNGVEYEGEALSQFSFPSTLLPLVYPGIDGTEGSKYCLKGALISSEIKGKVVACESGRGNPSMEVKRAGAAAMILMNTKLAGITNMASVFPLPTSQVSYFTGKEIKAYINSTETPTATIIFKGTTYGNPTAPALTVFSSRGPSSVSPGILKPDVIGPGLDILAAWPFPISNDTKAKYYFDILFGTSMSCPHLSGIAALIKAAHPDWSPAAIKSAIMTSAKQLNIKQNPILDERLQPADVFGIGAGHVNPVKAIDPGFIYDIQPDNYIPYLCGLGYTDTQVATIAHKPVKCSGSIPEGELNYPSFSVTLGPPQTFTRTVTNVGAGNLSYVVMVVPPQGVHITVKPTILAFSKLNQKARYSVTFSRASSTGKTGSYSQGYLRWDSEKYSVRSPISVKFN</sequence>
<gene>
    <name evidence="15" type="ORF">ACJRO7_025962</name>
</gene>
<dbReference type="FunFam" id="3.40.50.200:FF:000006">
    <property type="entry name" value="Subtilisin-like protease SBT1.5"/>
    <property type="match status" value="1"/>
</dbReference>
<feature type="active site" description="Charge relay system" evidence="8 9">
    <location>
        <position position="211"/>
    </location>
</feature>
<comment type="similarity">
    <text evidence="2 9">Belongs to the peptidase S8 family.</text>
</comment>
<keyword evidence="5 9" id="KW-0378">Hydrolase</keyword>
<evidence type="ECO:0000256" key="3">
    <source>
        <dbReference type="ARBA" id="ARBA00022670"/>
    </source>
</evidence>
<accession>A0ABD3KHJ6</accession>
<dbReference type="PANTHER" id="PTHR10795">
    <property type="entry name" value="PROPROTEIN CONVERTASE SUBTILISIN/KEXIN"/>
    <property type="match status" value="1"/>
</dbReference>
<evidence type="ECO:0000259" key="11">
    <source>
        <dbReference type="Pfam" id="PF00082"/>
    </source>
</evidence>
<dbReference type="FunFam" id="3.50.30.30:FF:000005">
    <property type="entry name" value="subtilisin-like protease SBT1.5"/>
    <property type="match status" value="1"/>
</dbReference>
<evidence type="ECO:0000313" key="16">
    <source>
        <dbReference type="Proteomes" id="UP001634007"/>
    </source>
</evidence>
<evidence type="ECO:0000259" key="13">
    <source>
        <dbReference type="Pfam" id="PF05922"/>
    </source>
</evidence>
<name>A0ABD3KHJ6_EUCGL</name>
<dbReference type="GO" id="GO:0004252">
    <property type="term" value="F:serine-type endopeptidase activity"/>
    <property type="evidence" value="ECO:0007669"/>
    <property type="project" value="UniProtKB-UniRule"/>
</dbReference>
<feature type="domain" description="Subtilisin-like protease fibronectin type-III" evidence="14">
    <location>
        <begin position="644"/>
        <end position="740"/>
    </location>
</feature>
<dbReference type="InterPro" id="IPR010259">
    <property type="entry name" value="S8pro/Inhibitor_I9"/>
</dbReference>
<evidence type="ECO:0000256" key="6">
    <source>
        <dbReference type="ARBA" id="ARBA00022825"/>
    </source>
</evidence>
<dbReference type="InterPro" id="IPR000209">
    <property type="entry name" value="Peptidase_S8/S53_dom"/>
</dbReference>
<keyword evidence="4 10" id="KW-0732">Signal</keyword>
<dbReference type="InterPro" id="IPR037045">
    <property type="entry name" value="S8pro/Inhibitor_I9_sf"/>
</dbReference>
<comment type="caution">
    <text evidence="15">The sequence shown here is derived from an EMBL/GenBank/DDBJ whole genome shotgun (WGS) entry which is preliminary data.</text>
</comment>
<dbReference type="InterPro" id="IPR003137">
    <property type="entry name" value="PA_domain"/>
</dbReference>
<feature type="active site" description="Charge relay system" evidence="8 9">
    <location>
        <position position="150"/>
    </location>
</feature>
<protein>
    <submittedName>
        <fullName evidence="15">Uncharacterized protein</fullName>
    </submittedName>
</protein>
<dbReference type="CDD" id="cd02120">
    <property type="entry name" value="PA_subtilisin_like"/>
    <property type="match status" value="1"/>
</dbReference>
<feature type="domain" description="Peptidase S8/S53" evidence="11">
    <location>
        <begin position="141"/>
        <end position="572"/>
    </location>
</feature>
<dbReference type="Gene3D" id="3.30.70.80">
    <property type="entry name" value="Peptidase S8 propeptide/proteinase inhibitor I9"/>
    <property type="match status" value="1"/>
</dbReference>
<evidence type="ECO:0000259" key="14">
    <source>
        <dbReference type="Pfam" id="PF17766"/>
    </source>
</evidence>